<dbReference type="PROSITE" id="PS00856">
    <property type="entry name" value="GUANYLATE_KINASE_1"/>
    <property type="match status" value="1"/>
</dbReference>
<dbReference type="PANTHER" id="PTHR23117:SF13">
    <property type="entry name" value="GUANYLATE KINASE"/>
    <property type="match status" value="1"/>
</dbReference>
<accession>A0A4P9K7I7</accession>
<dbReference type="InterPro" id="IPR027417">
    <property type="entry name" value="P-loop_NTPase"/>
</dbReference>
<dbReference type="CDD" id="cd00071">
    <property type="entry name" value="GMPK"/>
    <property type="match status" value="1"/>
</dbReference>
<evidence type="ECO:0000256" key="2">
    <source>
        <dbReference type="ARBA" id="ARBA00004496"/>
    </source>
</evidence>
<dbReference type="EMBL" id="CP040602">
    <property type="protein sequence ID" value="QCU91019.1"/>
    <property type="molecule type" value="Genomic_DNA"/>
</dbReference>
<evidence type="ECO:0000256" key="9">
    <source>
        <dbReference type="ARBA" id="ARBA00022777"/>
    </source>
</evidence>
<keyword evidence="9 13" id="KW-0418">Kinase</keyword>
<evidence type="ECO:0000256" key="4">
    <source>
        <dbReference type="ARBA" id="ARBA00012961"/>
    </source>
</evidence>
<dbReference type="Gene3D" id="3.30.63.10">
    <property type="entry name" value="Guanylate Kinase phosphate binding domain"/>
    <property type="match status" value="1"/>
</dbReference>
<dbReference type="PROSITE" id="PS50052">
    <property type="entry name" value="GUANYLATE_KINASE_2"/>
    <property type="match status" value="1"/>
</dbReference>
<comment type="catalytic activity">
    <reaction evidence="12 13">
        <text>GMP + ATP = GDP + ADP</text>
        <dbReference type="Rhea" id="RHEA:20780"/>
        <dbReference type="ChEBI" id="CHEBI:30616"/>
        <dbReference type="ChEBI" id="CHEBI:58115"/>
        <dbReference type="ChEBI" id="CHEBI:58189"/>
        <dbReference type="ChEBI" id="CHEBI:456216"/>
        <dbReference type="EC" id="2.7.4.8"/>
    </reaction>
</comment>
<dbReference type="KEGG" id="thig:FE785_10500"/>
<dbReference type="OrthoDB" id="9808150at2"/>
<dbReference type="Gene3D" id="3.40.50.300">
    <property type="entry name" value="P-loop containing nucleotide triphosphate hydrolases"/>
    <property type="match status" value="1"/>
</dbReference>
<dbReference type="GO" id="GO:0005524">
    <property type="term" value="F:ATP binding"/>
    <property type="evidence" value="ECO:0007669"/>
    <property type="project" value="UniProtKB-UniRule"/>
</dbReference>
<evidence type="ECO:0000256" key="3">
    <source>
        <dbReference type="ARBA" id="ARBA00005790"/>
    </source>
</evidence>
<name>A0A4P9K7I7_9GAMM</name>
<dbReference type="EC" id="2.7.4.8" evidence="4 13"/>
<keyword evidence="8 13" id="KW-0547">Nucleotide-binding</keyword>
<feature type="binding site" evidence="13">
    <location>
        <begin position="10"/>
        <end position="17"/>
    </location>
    <ligand>
        <name>ATP</name>
        <dbReference type="ChEBI" id="CHEBI:30616"/>
    </ligand>
</feature>
<dbReference type="HAMAP" id="MF_00328">
    <property type="entry name" value="Guanylate_kinase"/>
    <property type="match status" value="1"/>
</dbReference>
<dbReference type="RefSeq" id="WP_138565693.1">
    <property type="nucleotide sequence ID" value="NZ_CP040602.1"/>
</dbReference>
<feature type="domain" description="Guanylate kinase-like" evidence="14">
    <location>
        <begin position="3"/>
        <end position="181"/>
    </location>
</feature>
<organism evidence="15 16">
    <name type="scientific">Thiomicrorhabdus sediminis</name>
    <dbReference type="NCBI Taxonomy" id="2580412"/>
    <lineage>
        <taxon>Bacteria</taxon>
        <taxon>Pseudomonadati</taxon>
        <taxon>Pseudomonadota</taxon>
        <taxon>Gammaproteobacteria</taxon>
        <taxon>Thiotrichales</taxon>
        <taxon>Piscirickettsiaceae</taxon>
        <taxon>Thiomicrorhabdus</taxon>
    </lineage>
</organism>
<keyword evidence="16" id="KW-1185">Reference proteome</keyword>
<evidence type="ECO:0000256" key="10">
    <source>
        <dbReference type="ARBA" id="ARBA00022840"/>
    </source>
</evidence>
<reference evidence="15 16" key="1">
    <citation type="submission" date="2019-05" db="EMBL/GenBank/DDBJ databases">
        <title>Thiomicrorhabdus sediminis sp. nov, a novel sulfur-oxidizing bacterium isolated from coastal sediment.</title>
        <authorList>
            <person name="Liu X."/>
        </authorList>
    </citation>
    <scope>NUCLEOTIDE SEQUENCE [LARGE SCALE GENOMIC DNA]</scope>
    <source>
        <strain evidence="15 16">G1</strain>
    </source>
</reference>
<keyword evidence="6 13" id="KW-0963">Cytoplasm</keyword>
<keyword evidence="7 13" id="KW-0808">Transferase</keyword>
<protein>
    <recommendedName>
        <fullName evidence="5 13">Guanylate kinase</fullName>
        <ecNumber evidence="4 13">2.7.4.8</ecNumber>
    </recommendedName>
    <alternativeName>
        <fullName evidence="11 13">GMP kinase</fullName>
    </alternativeName>
</protein>
<evidence type="ECO:0000259" key="14">
    <source>
        <dbReference type="PROSITE" id="PS50052"/>
    </source>
</evidence>
<dbReference type="Pfam" id="PF00625">
    <property type="entry name" value="Guanylate_kin"/>
    <property type="match status" value="1"/>
</dbReference>
<dbReference type="GO" id="GO:0005829">
    <property type="term" value="C:cytosol"/>
    <property type="evidence" value="ECO:0007669"/>
    <property type="project" value="TreeGrafter"/>
</dbReference>
<evidence type="ECO:0000256" key="11">
    <source>
        <dbReference type="ARBA" id="ARBA00030128"/>
    </source>
</evidence>
<evidence type="ECO:0000313" key="15">
    <source>
        <dbReference type="EMBL" id="QCU91019.1"/>
    </source>
</evidence>
<dbReference type="NCBIfam" id="TIGR03263">
    <property type="entry name" value="guanyl_kin"/>
    <property type="match status" value="1"/>
</dbReference>
<proteinExistence type="inferred from homology"/>
<dbReference type="FunFam" id="3.30.63.10:FF:000005">
    <property type="entry name" value="Guanylate kinase"/>
    <property type="match status" value="1"/>
</dbReference>
<evidence type="ECO:0000256" key="8">
    <source>
        <dbReference type="ARBA" id="ARBA00022741"/>
    </source>
</evidence>
<evidence type="ECO:0000313" key="16">
    <source>
        <dbReference type="Proteomes" id="UP000304864"/>
    </source>
</evidence>
<comment type="function">
    <text evidence="1 13">Essential for recycling GMP and indirectly, cGMP.</text>
</comment>
<dbReference type="FunFam" id="3.40.50.300:FF:000855">
    <property type="entry name" value="Guanylate kinase"/>
    <property type="match status" value="1"/>
</dbReference>
<dbReference type="InterPro" id="IPR008145">
    <property type="entry name" value="GK/Ca_channel_bsu"/>
</dbReference>
<evidence type="ECO:0000256" key="5">
    <source>
        <dbReference type="ARBA" id="ARBA00016296"/>
    </source>
</evidence>
<keyword evidence="10 13" id="KW-0067">ATP-binding</keyword>
<evidence type="ECO:0000256" key="1">
    <source>
        <dbReference type="ARBA" id="ARBA00003531"/>
    </source>
</evidence>
<evidence type="ECO:0000256" key="7">
    <source>
        <dbReference type="ARBA" id="ARBA00022679"/>
    </source>
</evidence>
<sequence>MKGSLFVVSAPSGAGKTSLVAKLIEKDPAIVVSISSTTRDKRPGEENGVNYHFLSVDEFQQRIEQGDFLEHAQVFDNFYGTSKSSVEKQLGAGKDVILEIDWQGAQQVRKLMPETISIFILPPSKQELRRRLTGRGTDSEEIIERRMADAESEMSHYAEFDYIVINNNFDIALEELNSIFKAQRLTQQRQYSSHKNLIHGLFEN</sequence>
<evidence type="ECO:0000256" key="12">
    <source>
        <dbReference type="ARBA" id="ARBA00048594"/>
    </source>
</evidence>
<dbReference type="InterPro" id="IPR008144">
    <property type="entry name" value="Guanylate_kin-like_dom"/>
</dbReference>
<dbReference type="InterPro" id="IPR020590">
    <property type="entry name" value="Guanylate_kinase_CS"/>
</dbReference>
<evidence type="ECO:0000256" key="13">
    <source>
        <dbReference type="HAMAP-Rule" id="MF_00328"/>
    </source>
</evidence>
<dbReference type="PANTHER" id="PTHR23117">
    <property type="entry name" value="GUANYLATE KINASE-RELATED"/>
    <property type="match status" value="1"/>
</dbReference>
<dbReference type="SMART" id="SM00072">
    <property type="entry name" value="GuKc"/>
    <property type="match status" value="1"/>
</dbReference>
<dbReference type="GO" id="GO:0004385">
    <property type="term" value="F:GMP kinase activity"/>
    <property type="evidence" value="ECO:0007669"/>
    <property type="project" value="UniProtKB-UniRule"/>
</dbReference>
<dbReference type="Proteomes" id="UP000304864">
    <property type="component" value="Chromosome"/>
</dbReference>
<dbReference type="AlphaFoldDB" id="A0A4P9K7I7"/>
<comment type="similarity">
    <text evidence="3 13">Belongs to the guanylate kinase family.</text>
</comment>
<gene>
    <name evidence="13" type="primary">gmk</name>
    <name evidence="15" type="ORF">FE785_10500</name>
</gene>
<evidence type="ECO:0000256" key="6">
    <source>
        <dbReference type="ARBA" id="ARBA00022490"/>
    </source>
</evidence>
<dbReference type="InterPro" id="IPR017665">
    <property type="entry name" value="Guanylate_kinase"/>
</dbReference>
<dbReference type="SUPFAM" id="SSF52540">
    <property type="entry name" value="P-loop containing nucleoside triphosphate hydrolases"/>
    <property type="match status" value="1"/>
</dbReference>
<comment type="subcellular location">
    <subcellularLocation>
        <location evidence="2 13">Cytoplasm</location>
    </subcellularLocation>
</comment>